<dbReference type="Pfam" id="PF03018">
    <property type="entry name" value="Dirigent"/>
    <property type="match status" value="1"/>
</dbReference>
<dbReference type="OMA" id="MYMSDSL"/>
<evidence type="ECO:0000313" key="6">
    <source>
        <dbReference type="Proteomes" id="UP000238479"/>
    </source>
</evidence>
<dbReference type="Gene3D" id="2.40.480.10">
    <property type="entry name" value="Allene oxide cyclase-like"/>
    <property type="match status" value="1"/>
</dbReference>
<accession>A0A2P6S244</accession>
<dbReference type="PANTHER" id="PTHR21495">
    <property type="entry name" value="NUCLEOPORIN-RELATED"/>
    <property type="match status" value="1"/>
</dbReference>
<evidence type="ECO:0000256" key="2">
    <source>
        <dbReference type="ARBA" id="ARBA00011738"/>
    </source>
</evidence>
<sequence length="205" mass="22207">MTLTRLHKAISKASCIPKLYFFGFPISHIDLSMASPLLLLLVFSMSASALLVQASYVKETRMVLYFQDISTGPNATSIPIAGIAGKLWTFTQFGTVYVTDDTMTEGPSPKSAVVGRAQGVSVAAALDGSNALVLVSLVFTNKEYNGSTIEIQGNSKQFESVREVAVVSGTGKFRFARGYATFESYFVDLPSAYSILRCNVTVQHY</sequence>
<keyword evidence="4" id="KW-0052">Apoplast</keyword>
<dbReference type="GO" id="GO:0009699">
    <property type="term" value="P:phenylpropanoid biosynthetic process"/>
    <property type="evidence" value="ECO:0007669"/>
    <property type="project" value="UniProtKB-ARBA"/>
</dbReference>
<dbReference type="InterPro" id="IPR004265">
    <property type="entry name" value="Dirigent"/>
</dbReference>
<evidence type="ECO:0000256" key="3">
    <source>
        <dbReference type="ARBA" id="ARBA00022525"/>
    </source>
</evidence>
<reference evidence="5 6" key="1">
    <citation type="journal article" date="2018" name="Nat. Genet.">
        <title>The Rosa genome provides new insights in the design of modern roses.</title>
        <authorList>
            <person name="Bendahmane M."/>
        </authorList>
    </citation>
    <scope>NUCLEOTIDE SEQUENCE [LARGE SCALE GENOMIC DNA]</scope>
    <source>
        <strain evidence="6">cv. Old Blush</strain>
    </source>
</reference>
<organism evidence="5 6">
    <name type="scientific">Rosa chinensis</name>
    <name type="common">China rose</name>
    <dbReference type="NCBI Taxonomy" id="74649"/>
    <lineage>
        <taxon>Eukaryota</taxon>
        <taxon>Viridiplantae</taxon>
        <taxon>Streptophyta</taxon>
        <taxon>Embryophyta</taxon>
        <taxon>Tracheophyta</taxon>
        <taxon>Spermatophyta</taxon>
        <taxon>Magnoliopsida</taxon>
        <taxon>eudicotyledons</taxon>
        <taxon>Gunneridae</taxon>
        <taxon>Pentapetalae</taxon>
        <taxon>rosids</taxon>
        <taxon>fabids</taxon>
        <taxon>Rosales</taxon>
        <taxon>Rosaceae</taxon>
        <taxon>Rosoideae</taxon>
        <taxon>Rosoideae incertae sedis</taxon>
        <taxon>Rosa</taxon>
    </lineage>
</organism>
<keyword evidence="3 4" id="KW-0964">Secreted</keyword>
<dbReference type="EMBL" id="PDCK01000040">
    <property type="protein sequence ID" value="PRQ52753.1"/>
    <property type="molecule type" value="Genomic_DNA"/>
</dbReference>
<evidence type="ECO:0000256" key="4">
    <source>
        <dbReference type="RuleBase" id="RU363099"/>
    </source>
</evidence>
<dbReference type="Gramene" id="PRQ52753">
    <property type="protein sequence ID" value="PRQ52753"/>
    <property type="gene ID" value="RchiOBHm_Chr2g0158861"/>
</dbReference>
<dbReference type="Proteomes" id="UP000238479">
    <property type="component" value="Chromosome 2"/>
</dbReference>
<comment type="caution">
    <text evidence="5">The sequence shown here is derived from an EMBL/GenBank/DDBJ whole genome shotgun (WGS) entry which is preliminary data.</text>
</comment>
<comment type="similarity">
    <text evidence="1 4">Belongs to the plant dirigent protein family.</text>
</comment>
<comment type="subcellular location">
    <subcellularLocation>
        <location evidence="4">Secreted</location>
        <location evidence="4">Extracellular space</location>
        <location evidence="4">Apoplast</location>
    </subcellularLocation>
</comment>
<evidence type="ECO:0000313" key="5">
    <source>
        <dbReference type="EMBL" id="PRQ52753.1"/>
    </source>
</evidence>
<dbReference type="GO" id="GO:0048046">
    <property type="term" value="C:apoplast"/>
    <property type="evidence" value="ECO:0007669"/>
    <property type="project" value="UniProtKB-SubCell"/>
</dbReference>
<evidence type="ECO:0000256" key="1">
    <source>
        <dbReference type="ARBA" id="ARBA00010746"/>
    </source>
</evidence>
<proteinExistence type="inferred from homology"/>
<protein>
    <recommendedName>
        <fullName evidence="4">Dirigent protein</fullName>
    </recommendedName>
</protein>
<gene>
    <name evidence="5" type="ORF">RchiOBHm_Chr2g0158861</name>
</gene>
<dbReference type="AlphaFoldDB" id="A0A2P6S244"/>
<dbReference type="STRING" id="74649.A0A2P6S244"/>
<dbReference type="InterPro" id="IPR044859">
    <property type="entry name" value="Allene_oxi_cyc_Dirigent"/>
</dbReference>
<comment type="function">
    <text evidence="4">Dirigent proteins impart stereoselectivity on the phenoxy radical-coupling reaction, yielding optically active lignans from two molecules of coniferyl alcohol in the biosynthesis of lignans, flavonolignans, and alkaloids and thus plays a central role in plant secondary metabolism.</text>
</comment>
<keyword evidence="6" id="KW-1185">Reference proteome</keyword>
<comment type="subunit">
    <text evidence="2 4">Homodimer.</text>
</comment>
<name>A0A2P6S244_ROSCH</name>